<proteinExistence type="predicted"/>
<dbReference type="RefSeq" id="WP_190117714.1">
    <property type="nucleotide sequence ID" value="NZ_BMVR01000008.1"/>
</dbReference>
<sequence>MTYVEKSPKTWSSVCIGIYLAGIGYMGVETLPDDFGVWLGVSGAFLLLLLPCLAVPISKRIYHRIEIDATTLRVGRERLPLTDIDPASVRAAAQGQLPSAPQRYATSLNTPNVLSPDAKGSHANPRLMGGAWGLPMGMDSVVIATRRGEFLTVATRDRAAFLHALSAPLHPVTQPQQH</sequence>
<evidence type="ECO:0000256" key="1">
    <source>
        <dbReference type="SAM" id="Phobius"/>
    </source>
</evidence>
<feature type="transmembrane region" description="Helical" evidence="1">
    <location>
        <begin position="35"/>
        <end position="55"/>
    </location>
</feature>
<reference evidence="2 3" key="1">
    <citation type="submission" date="2020-12" db="EMBL/GenBank/DDBJ databases">
        <title>Streptomyces typhae sp. nov., a novel endophytic actinomycete isolated from the root of cattail pollen (Typha angustifolia L.).</title>
        <authorList>
            <person name="Peng C."/>
            <person name="Liu C."/>
        </authorList>
    </citation>
    <scope>NUCLEOTIDE SEQUENCE [LARGE SCALE GENOMIC DNA]</scope>
    <source>
        <strain evidence="2 3">JCM 4753</strain>
    </source>
</reference>
<keyword evidence="1" id="KW-0812">Transmembrane</keyword>
<name>A0ABS0XGG1_9ACTN</name>
<dbReference type="Proteomes" id="UP000634780">
    <property type="component" value="Unassembled WGS sequence"/>
</dbReference>
<gene>
    <name evidence="2" type="ORF">JGB26_35320</name>
</gene>
<accession>A0ABS0XGG1</accession>
<organism evidence="2 3">
    <name type="scientific">Streptomyces flavofungini</name>
    <dbReference type="NCBI Taxonomy" id="68200"/>
    <lineage>
        <taxon>Bacteria</taxon>
        <taxon>Bacillati</taxon>
        <taxon>Actinomycetota</taxon>
        <taxon>Actinomycetes</taxon>
        <taxon>Kitasatosporales</taxon>
        <taxon>Streptomycetaceae</taxon>
        <taxon>Streptomyces</taxon>
    </lineage>
</organism>
<evidence type="ECO:0000313" key="3">
    <source>
        <dbReference type="Proteomes" id="UP000634780"/>
    </source>
</evidence>
<dbReference type="EMBL" id="JAEKOZ010000035">
    <property type="protein sequence ID" value="MBJ3812297.1"/>
    <property type="molecule type" value="Genomic_DNA"/>
</dbReference>
<evidence type="ECO:0008006" key="4">
    <source>
        <dbReference type="Google" id="ProtNLM"/>
    </source>
</evidence>
<keyword evidence="3" id="KW-1185">Reference proteome</keyword>
<keyword evidence="1" id="KW-1133">Transmembrane helix</keyword>
<evidence type="ECO:0000313" key="2">
    <source>
        <dbReference type="EMBL" id="MBJ3812297.1"/>
    </source>
</evidence>
<comment type="caution">
    <text evidence="2">The sequence shown here is derived from an EMBL/GenBank/DDBJ whole genome shotgun (WGS) entry which is preliminary data.</text>
</comment>
<protein>
    <recommendedName>
        <fullName evidence="4">Bacterial Pleckstrin homology domain-containing protein</fullName>
    </recommendedName>
</protein>
<keyword evidence="1" id="KW-0472">Membrane</keyword>